<evidence type="ECO:0000313" key="11">
    <source>
        <dbReference type="EMBL" id="PWZ01165.1"/>
    </source>
</evidence>
<sequence>MLASLSSIVGSACVLLAAVSHFPSVSAQTYGIGDPNNVTSLSGTWSTGSAHVVTGSGFYNPVNNSFVYPAVAGQSYSFTDDGYWEQALYLYNTNPAKPNCVSAQLIWQHGTYLLNSNNTLTLNIFKGDGRQQVSDRCAENSNYVQSYDQVENMNGFEIHLDTHFGKTVYALKLYEFDGTPKPMMYQVYDPPSMLPTQPLHEEVIGELNSS</sequence>
<dbReference type="PANTHER" id="PTHR28090:SF1">
    <property type="entry name" value="PROTEIN ROT1"/>
    <property type="match status" value="1"/>
</dbReference>
<reference evidence="11 12" key="1">
    <citation type="journal article" date="2018" name="Mol. Biol. Evol.">
        <title>Broad Genomic Sampling Reveals a Smut Pathogenic Ancestry of the Fungal Clade Ustilaginomycotina.</title>
        <authorList>
            <person name="Kijpornyongpan T."/>
            <person name="Mondo S.J."/>
            <person name="Barry K."/>
            <person name="Sandor L."/>
            <person name="Lee J."/>
            <person name="Lipzen A."/>
            <person name="Pangilinan J."/>
            <person name="LaButti K."/>
            <person name="Hainaut M."/>
            <person name="Henrissat B."/>
            <person name="Grigoriev I.V."/>
            <person name="Spatafora J.W."/>
            <person name="Aime M.C."/>
        </authorList>
    </citation>
    <scope>NUCLEOTIDE SEQUENCE [LARGE SCALE GENOMIC DNA]</scope>
    <source>
        <strain evidence="11 12">MCA 3645</strain>
    </source>
</reference>
<evidence type="ECO:0000256" key="6">
    <source>
        <dbReference type="ARBA" id="ARBA00022729"/>
    </source>
</evidence>
<dbReference type="OrthoDB" id="5327821at2759"/>
<dbReference type="FunCoup" id="A0A317XS84">
    <property type="interactions" value="58"/>
</dbReference>
<dbReference type="STRING" id="1882483.A0A317XS84"/>
<comment type="subcellular location">
    <subcellularLocation>
        <location evidence="1">Endoplasmic reticulum membrane</location>
        <topology evidence="1">Single-pass type I membrane protein</topology>
    </subcellularLocation>
</comment>
<keyword evidence="6 10" id="KW-0732">Signal</keyword>
<evidence type="ECO:0000256" key="7">
    <source>
        <dbReference type="ARBA" id="ARBA00022824"/>
    </source>
</evidence>
<dbReference type="AlphaFoldDB" id="A0A317XS84"/>
<dbReference type="Pfam" id="PF10681">
    <property type="entry name" value="Rot1"/>
    <property type="match status" value="1"/>
</dbReference>
<feature type="chain" id="PRO_5016244961" description="Protein ROT1" evidence="10">
    <location>
        <begin position="28"/>
        <end position="210"/>
    </location>
</feature>
<name>A0A317XS84_9BASI</name>
<dbReference type="EMBL" id="KZ819191">
    <property type="protein sequence ID" value="PWZ01165.1"/>
    <property type="molecule type" value="Genomic_DNA"/>
</dbReference>
<dbReference type="Proteomes" id="UP000246740">
    <property type="component" value="Unassembled WGS sequence"/>
</dbReference>
<keyword evidence="12" id="KW-1185">Reference proteome</keyword>
<evidence type="ECO:0000256" key="9">
    <source>
        <dbReference type="ARBA" id="ARBA00023136"/>
    </source>
</evidence>
<dbReference type="GO" id="GO:0005789">
    <property type="term" value="C:endoplasmic reticulum membrane"/>
    <property type="evidence" value="ECO:0007669"/>
    <property type="project" value="UniProtKB-SubCell"/>
</dbReference>
<dbReference type="GO" id="GO:0006458">
    <property type="term" value="P:'de novo' protein folding"/>
    <property type="evidence" value="ECO:0007669"/>
    <property type="project" value="InterPro"/>
</dbReference>
<feature type="signal peptide" evidence="10">
    <location>
        <begin position="1"/>
        <end position="27"/>
    </location>
</feature>
<evidence type="ECO:0000256" key="8">
    <source>
        <dbReference type="ARBA" id="ARBA00022989"/>
    </source>
</evidence>
<proteinExistence type="inferred from homology"/>
<comment type="similarity">
    <text evidence="2">Belongs to the ROT1 family.</text>
</comment>
<dbReference type="GO" id="GO:0051082">
    <property type="term" value="F:unfolded protein binding"/>
    <property type="evidence" value="ECO:0007669"/>
    <property type="project" value="TreeGrafter"/>
</dbReference>
<protein>
    <recommendedName>
        <fullName evidence="4">Protein ROT1</fullName>
    </recommendedName>
    <alternativeName>
        <fullName evidence="3">Protein rot1</fullName>
    </alternativeName>
</protein>
<dbReference type="InterPro" id="IPR019623">
    <property type="entry name" value="Rot1"/>
</dbReference>
<evidence type="ECO:0000256" key="10">
    <source>
        <dbReference type="SAM" id="SignalP"/>
    </source>
</evidence>
<organism evidence="11 12">
    <name type="scientific">Testicularia cyperi</name>
    <dbReference type="NCBI Taxonomy" id="1882483"/>
    <lineage>
        <taxon>Eukaryota</taxon>
        <taxon>Fungi</taxon>
        <taxon>Dikarya</taxon>
        <taxon>Basidiomycota</taxon>
        <taxon>Ustilaginomycotina</taxon>
        <taxon>Ustilaginomycetes</taxon>
        <taxon>Ustilaginales</taxon>
        <taxon>Anthracoideaceae</taxon>
        <taxon>Testicularia</taxon>
    </lineage>
</organism>
<evidence type="ECO:0000256" key="5">
    <source>
        <dbReference type="ARBA" id="ARBA00022692"/>
    </source>
</evidence>
<keyword evidence="8" id="KW-1133">Transmembrane helix</keyword>
<evidence type="ECO:0000256" key="2">
    <source>
        <dbReference type="ARBA" id="ARBA00007149"/>
    </source>
</evidence>
<keyword evidence="7" id="KW-0256">Endoplasmic reticulum</keyword>
<evidence type="ECO:0000256" key="4">
    <source>
        <dbReference type="ARBA" id="ARBA00017291"/>
    </source>
</evidence>
<evidence type="ECO:0000313" key="12">
    <source>
        <dbReference type="Proteomes" id="UP000246740"/>
    </source>
</evidence>
<dbReference type="PANTHER" id="PTHR28090">
    <property type="entry name" value="PROTEIN ROT1"/>
    <property type="match status" value="1"/>
</dbReference>
<evidence type="ECO:0000256" key="1">
    <source>
        <dbReference type="ARBA" id="ARBA00004115"/>
    </source>
</evidence>
<evidence type="ECO:0000256" key="3">
    <source>
        <dbReference type="ARBA" id="ARBA00016195"/>
    </source>
</evidence>
<keyword evidence="9" id="KW-0472">Membrane</keyword>
<accession>A0A317XS84</accession>
<keyword evidence="5" id="KW-0812">Transmembrane</keyword>
<dbReference type="InParanoid" id="A0A317XS84"/>
<gene>
    <name evidence="11" type="ORF">BCV70DRAFT_90659</name>
</gene>